<dbReference type="AlphaFoldDB" id="A0AAF0JMK7"/>
<feature type="transmembrane region" description="Helical" evidence="1">
    <location>
        <begin position="66"/>
        <end position="84"/>
    </location>
</feature>
<sequence>MGEEHRFWLLQIYDNKKIWVKLHFWHPLKPRYIFYILFLFAAILLAFLVDFYFFSRLSERESSFAFTFSIAGSVLIAIFIFYFTQKEIKRLEYSDALKKLLIELGENKINLDQFATNVNIRFKELEEEKTWNWMPKQDSYTNWASNENF</sequence>
<organism evidence="2 3">
    <name type="scientific">Methanomicrobium antiquum</name>
    <dbReference type="NCBI Taxonomy" id="487686"/>
    <lineage>
        <taxon>Archaea</taxon>
        <taxon>Methanobacteriati</taxon>
        <taxon>Methanobacteriota</taxon>
        <taxon>Stenosarchaea group</taxon>
        <taxon>Methanomicrobia</taxon>
        <taxon>Methanomicrobiales</taxon>
        <taxon>Methanomicrobiaceae</taxon>
        <taxon>Methanomicrobium</taxon>
    </lineage>
</organism>
<keyword evidence="3" id="KW-1185">Reference proteome</keyword>
<dbReference type="KEGG" id="manq:L1994_10385"/>
<feature type="transmembrane region" description="Helical" evidence="1">
    <location>
        <begin position="32"/>
        <end position="54"/>
    </location>
</feature>
<evidence type="ECO:0000313" key="3">
    <source>
        <dbReference type="Proteomes" id="UP001218895"/>
    </source>
</evidence>
<keyword evidence="1" id="KW-0812">Transmembrane</keyword>
<dbReference type="GeneID" id="79950809"/>
<dbReference type="RefSeq" id="WP_278099372.1">
    <property type="nucleotide sequence ID" value="NZ_CP091092.1"/>
</dbReference>
<keyword evidence="1" id="KW-1133">Transmembrane helix</keyword>
<proteinExistence type="predicted"/>
<dbReference type="EMBL" id="CP091092">
    <property type="protein sequence ID" value="WFN36536.1"/>
    <property type="molecule type" value="Genomic_DNA"/>
</dbReference>
<name>A0AAF0JMK7_9EURY</name>
<evidence type="ECO:0000313" key="2">
    <source>
        <dbReference type="EMBL" id="WFN36536.1"/>
    </source>
</evidence>
<reference evidence="2" key="1">
    <citation type="submission" date="2022-01" db="EMBL/GenBank/DDBJ databases">
        <title>Complete genome of Methanomicrobium antiquum DSM 21220.</title>
        <authorList>
            <person name="Chen S.-C."/>
            <person name="You Y.-T."/>
            <person name="Zhou Y.-Z."/>
            <person name="Lai M.-C."/>
        </authorList>
    </citation>
    <scope>NUCLEOTIDE SEQUENCE</scope>
    <source>
        <strain evidence="2">DSM 21220</strain>
    </source>
</reference>
<protein>
    <submittedName>
        <fullName evidence="2">Uncharacterized protein</fullName>
    </submittedName>
</protein>
<accession>A0AAF0JMK7</accession>
<dbReference type="Proteomes" id="UP001218895">
    <property type="component" value="Chromosome"/>
</dbReference>
<keyword evidence="1" id="KW-0472">Membrane</keyword>
<evidence type="ECO:0000256" key="1">
    <source>
        <dbReference type="SAM" id="Phobius"/>
    </source>
</evidence>
<gene>
    <name evidence="2" type="ORF">L1994_10385</name>
</gene>